<keyword evidence="1 3" id="KW-0560">Oxidoreductase</keyword>
<evidence type="ECO:0000313" key="6">
    <source>
        <dbReference type="EMBL" id="CCW19080.1"/>
    </source>
</evidence>
<evidence type="ECO:0000256" key="3">
    <source>
        <dbReference type="RuleBase" id="RU003719"/>
    </source>
</evidence>
<dbReference type="GO" id="GO:0005829">
    <property type="term" value="C:cytosol"/>
    <property type="evidence" value="ECO:0007669"/>
    <property type="project" value="TreeGrafter"/>
</dbReference>
<dbReference type="RefSeq" id="WP_006961680.1">
    <property type="nucleotide sequence ID" value="NZ_CAVK010000170.1"/>
</dbReference>
<evidence type="ECO:0000256" key="1">
    <source>
        <dbReference type="ARBA" id="ARBA00023002"/>
    </source>
</evidence>
<dbReference type="GO" id="GO:0016618">
    <property type="term" value="F:hydroxypyruvate reductase [NAD(P)H] activity"/>
    <property type="evidence" value="ECO:0007669"/>
    <property type="project" value="TreeGrafter"/>
</dbReference>
<dbReference type="EMBL" id="CAVK010000170">
    <property type="protein sequence ID" value="CCW19080.1"/>
    <property type="molecule type" value="Genomic_DNA"/>
</dbReference>
<name>N1MPD4_9SPHN</name>
<organism evidence="6 7">
    <name type="scientific">Sphingobium indicum BiD32</name>
    <dbReference type="NCBI Taxonomy" id="1301087"/>
    <lineage>
        <taxon>Bacteria</taxon>
        <taxon>Pseudomonadati</taxon>
        <taxon>Pseudomonadota</taxon>
        <taxon>Alphaproteobacteria</taxon>
        <taxon>Sphingomonadales</taxon>
        <taxon>Sphingomonadaceae</taxon>
        <taxon>Sphingobium</taxon>
    </lineage>
</organism>
<proteinExistence type="inferred from homology"/>
<keyword evidence="7" id="KW-1185">Reference proteome</keyword>
<evidence type="ECO:0000313" key="7">
    <source>
        <dbReference type="Proteomes" id="UP000013201"/>
    </source>
</evidence>
<dbReference type="Pfam" id="PF02826">
    <property type="entry name" value="2-Hacid_dh_C"/>
    <property type="match status" value="1"/>
</dbReference>
<comment type="caution">
    <text evidence="6">The sequence shown here is derived from an EMBL/GenBank/DDBJ whole genome shotgun (WGS) entry which is preliminary data.</text>
</comment>
<dbReference type="GO" id="GO:0051287">
    <property type="term" value="F:NAD binding"/>
    <property type="evidence" value="ECO:0007669"/>
    <property type="project" value="InterPro"/>
</dbReference>
<dbReference type="CDD" id="cd12175">
    <property type="entry name" value="2-Hacid_dh_11"/>
    <property type="match status" value="1"/>
</dbReference>
<gene>
    <name evidence="6" type="ORF">EBBID32_34420</name>
</gene>
<feature type="domain" description="D-isomer specific 2-hydroxyacid dehydrogenase catalytic" evidence="4">
    <location>
        <begin position="36"/>
        <end position="314"/>
    </location>
</feature>
<evidence type="ECO:0000256" key="2">
    <source>
        <dbReference type="ARBA" id="ARBA00023027"/>
    </source>
</evidence>
<dbReference type="InterPro" id="IPR036291">
    <property type="entry name" value="NAD(P)-bd_dom_sf"/>
</dbReference>
<dbReference type="PROSITE" id="PS00671">
    <property type="entry name" value="D_2_HYDROXYACID_DH_3"/>
    <property type="match status" value="1"/>
</dbReference>
<accession>N1MPD4</accession>
<dbReference type="Pfam" id="PF00389">
    <property type="entry name" value="2-Hacid_dh"/>
    <property type="match status" value="1"/>
</dbReference>
<dbReference type="InterPro" id="IPR006140">
    <property type="entry name" value="D-isomer_DH_NAD-bd"/>
</dbReference>
<dbReference type="InterPro" id="IPR006139">
    <property type="entry name" value="D-isomer_2_OHA_DH_cat_dom"/>
</dbReference>
<dbReference type="AlphaFoldDB" id="N1MPD4"/>
<dbReference type="PANTHER" id="PTHR10996">
    <property type="entry name" value="2-HYDROXYACID DEHYDROGENASE-RELATED"/>
    <property type="match status" value="1"/>
</dbReference>
<dbReference type="Proteomes" id="UP000013201">
    <property type="component" value="Unassembled WGS sequence"/>
</dbReference>
<dbReference type="GO" id="GO:0030267">
    <property type="term" value="F:glyoxylate reductase (NADPH) activity"/>
    <property type="evidence" value="ECO:0007669"/>
    <property type="project" value="TreeGrafter"/>
</dbReference>
<dbReference type="SUPFAM" id="SSF51735">
    <property type="entry name" value="NAD(P)-binding Rossmann-fold domains"/>
    <property type="match status" value="1"/>
</dbReference>
<evidence type="ECO:0000259" key="4">
    <source>
        <dbReference type="Pfam" id="PF00389"/>
    </source>
</evidence>
<feature type="domain" description="D-isomer specific 2-hydroxyacid dehydrogenase NAD-binding" evidence="5">
    <location>
        <begin position="115"/>
        <end position="285"/>
    </location>
</feature>
<keyword evidence="2" id="KW-0520">NAD</keyword>
<evidence type="ECO:0000259" key="5">
    <source>
        <dbReference type="Pfam" id="PF02826"/>
    </source>
</evidence>
<reference evidence="7" key="2">
    <citation type="submission" date="2013-04" db="EMBL/GenBank/DDBJ databases">
        <title>Bisphenol A degrading Sphingobium sp. strain BiD32.</title>
        <authorList>
            <person name="Nielsen J.L."/>
            <person name="Zhou N.A."/>
            <person name="Kjeldal H."/>
        </authorList>
    </citation>
    <scope>NUCLEOTIDE SEQUENCE [LARGE SCALE GENOMIC DNA]</scope>
    <source>
        <strain evidence="7">BiD32</strain>
    </source>
</reference>
<dbReference type="GO" id="GO:0004617">
    <property type="term" value="F:phosphoglycerate dehydrogenase activity"/>
    <property type="evidence" value="ECO:0007669"/>
    <property type="project" value="UniProtKB-EC"/>
</dbReference>
<protein>
    <submittedName>
        <fullName evidence="6">D-3-phosphoglycerate dehydrogenase</fullName>
        <ecNumber evidence="6">1.1.1.95</ecNumber>
    </submittedName>
</protein>
<dbReference type="EC" id="1.1.1.95" evidence="6"/>
<comment type="similarity">
    <text evidence="3">Belongs to the D-isomer specific 2-hydroxyacid dehydrogenase family.</text>
</comment>
<sequence length="335" mass="36832">MNSGHVLILSEPSSAKLLREMDDVIRPRVAQVTHLERPDDLDPAGELWRSVDVLLAYGGFRCTRMLMASNPRLRAVVSPWTGMEGFDQMAATELGIAVANGQAEENTFSVAEATVMLMLACLYDLHESEAILRQNKPHPPLPIARMLRGLTVGLIGFGAIGRRVARLLEPWDVEILAHNRSPITDPNVRAVDLPTLLSTSDIVSIHVGLGPDTRHILNAETLKQVRPGTILVNTARGSIIDEAALCACVRDGRFAKVVLDVFEQEPLSPFSPLRDLPNAILTPHMIAQTREARAALIRLAAENVTRVLKGEPPACFRNPEIAPRWLARWGTQNRS</sequence>
<dbReference type="PANTHER" id="PTHR10996:SF178">
    <property type="entry name" value="2-HYDROXYACID DEHYDROGENASE YGL185C-RELATED"/>
    <property type="match status" value="1"/>
</dbReference>
<dbReference type="OrthoDB" id="7374922at2"/>
<dbReference type="InterPro" id="IPR050223">
    <property type="entry name" value="D-isomer_2-hydroxyacid_DH"/>
</dbReference>
<dbReference type="SUPFAM" id="SSF52283">
    <property type="entry name" value="Formate/glycerate dehydrogenase catalytic domain-like"/>
    <property type="match status" value="1"/>
</dbReference>
<dbReference type="Gene3D" id="3.40.50.720">
    <property type="entry name" value="NAD(P)-binding Rossmann-like Domain"/>
    <property type="match status" value="2"/>
</dbReference>
<reference evidence="6 7" key="1">
    <citation type="submission" date="2013-03" db="EMBL/GenBank/DDBJ databases">
        <authorList>
            <person name="Le V."/>
        </authorList>
    </citation>
    <scope>NUCLEOTIDE SEQUENCE [LARGE SCALE GENOMIC DNA]</scope>
    <source>
        <strain evidence="6 7">BiD32</strain>
    </source>
</reference>
<dbReference type="InterPro" id="IPR029753">
    <property type="entry name" value="D-isomer_DH_CS"/>
</dbReference>